<proteinExistence type="predicted"/>
<sequence>MNIKKLADQVLSGIDTLGYELDRFGITPNFNRHTAIAFVMAEQKRLEGELDSAQAKIDRIRYTVEKTRQDVENLVEKAADLALMPARTVVETVRARLN</sequence>
<evidence type="ECO:0000256" key="1">
    <source>
        <dbReference type="SAM" id="Coils"/>
    </source>
</evidence>
<organism evidence="2">
    <name type="scientific">Thermohahella caldifontis</name>
    <dbReference type="NCBI Taxonomy" id="3142973"/>
    <lineage>
        <taxon>Bacteria</taxon>
        <taxon>Pseudomonadati</taxon>
        <taxon>Pseudomonadota</taxon>
        <taxon>Gammaproteobacteria</taxon>
        <taxon>Oceanospirillales</taxon>
        <taxon>Hahellaceae</taxon>
        <taxon>Thermohahella</taxon>
    </lineage>
</organism>
<evidence type="ECO:0000313" key="2">
    <source>
        <dbReference type="EMBL" id="XDT71778.1"/>
    </source>
</evidence>
<name>A0AB39UUY3_9GAMM</name>
<reference evidence="2" key="1">
    <citation type="submission" date="2024-05" db="EMBL/GenBank/DDBJ databases">
        <title>Genome sequencing of novel strain.</title>
        <authorList>
            <person name="Ganbat D."/>
            <person name="Ganbat S."/>
            <person name="Lee S.-J."/>
        </authorList>
    </citation>
    <scope>NUCLEOTIDE SEQUENCE</scope>
    <source>
        <strain evidence="2">SMD15-11</strain>
    </source>
</reference>
<dbReference type="KEGG" id="tcd:AAIA72_13340"/>
<gene>
    <name evidence="2" type="ORF">AAIA72_13340</name>
</gene>
<dbReference type="EMBL" id="CP154858">
    <property type="protein sequence ID" value="XDT71778.1"/>
    <property type="molecule type" value="Genomic_DNA"/>
</dbReference>
<feature type="coiled-coil region" evidence="1">
    <location>
        <begin position="36"/>
        <end position="84"/>
    </location>
</feature>
<accession>A0AB39UUY3</accession>
<keyword evidence="1" id="KW-0175">Coiled coil</keyword>
<protein>
    <submittedName>
        <fullName evidence="2">Uncharacterized protein</fullName>
    </submittedName>
</protein>
<dbReference type="RefSeq" id="WP_369600802.1">
    <property type="nucleotide sequence ID" value="NZ_CP154858.1"/>
</dbReference>
<dbReference type="AlphaFoldDB" id="A0AB39UUY3"/>